<dbReference type="OrthoDB" id="439808at2759"/>
<dbReference type="PROSITE" id="PS50102">
    <property type="entry name" value="RRM"/>
    <property type="match status" value="1"/>
</dbReference>
<sequence>MSDYDRPNSPMQDGYDEKVEPRSASRSRSRSPRRASRSRSPARRESSRRRSRSRSRSKEYRRKRSDSPRRRSRSPRRRSRSPRRRSRSPRRRRQSPRGGRHEPNKEFHGTREAPEMSNILGVFGLSLRTREVDIEEVFSDFGSLEKVTIVYDHRSNRSRGFGFVYFKDQADATRARDALNGIEIDDRQIRVDYSVTHRPHTPTPGEYMGERKSTGSGRYDRDRRGGDYHRSRRRSRSPPRRRYYRSRSRSRSWSR</sequence>
<feature type="compositionally biased region" description="Basic and acidic residues" evidence="2">
    <location>
        <begin position="99"/>
        <end position="113"/>
    </location>
</feature>
<evidence type="ECO:0000313" key="4">
    <source>
        <dbReference type="EMBL" id="OBZ91759.1"/>
    </source>
</evidence>
<dbReference type="STRING" id="101091.A0A1C7NS35"/>
<keyword evidence="5" id="KW-1185">Reference proteome</keyword>
<dbReference type="EMBL" id="LUGH01000004">
    <property type="protein sequence ID" value="OBZ91759.1"/>
    <property type="molecule type" value="Genomic_DNA"/>
</dbReference>
<evidence type="ECO:0000259" key="3">
    <source>
        <dbReference type="PROSITE" id="PS50102"/>
    </source>
</evidence>
<feature type="compositionally biased region" description="Basic residues" evidence="2">
    <location>
        <begin position="25"/>
        <end position="95"/>
    </location>
</feature>
<evidence type="ECO:0000256" key="1">
    <source>
        <dbReference type="PROSITE-ProRule" id="PRU00176"/>
    </source>
</evidence>
<dbReference type="Gene3D" id="3.30.70.330">
    <property type="match status" value="1"/>
</dbReference>
<keyword evidence="1" id="KW-0694">RNA-binding</keyword>
<dbReference type="InterPro" id="IPR000504">
    <property type="entry name" value="RRM_dom"/>
</dbReference>
<dbReference type="AlphaFoldDB" id="A0A1C7NS35"/>
<dbReference type="PANTHER" id="PTHR48034">
    <property type="entry name" value="TRANSFORMER-2 SEX-DETERMINING PROTEIN-RELATED"/>
    <property type="match status" value="1"/>
</dbReference>
<protein>
    <submittedName>
        <fullName evidence="4">Transformer-2 beta</fullName>
    </submittedName>
</protein>
<evidence type="ECO:0000256" key="2">
    <source>
        <dbReference type="SAM" id="MobiDB-lite"/>
    </source>
</evidence>
<name>A0A1C7NS35_9FUNG</name>
<dbReference type="CDD" id="cd12363">
    <property type="entry name" value="RRM_TRA2"/>
    <property type="match status" value="1"/>
</dbReference>
<feature type="compositionally biased region" description="Basic residues" evidence="2">
    <location>
        <begin position="230"/>
        <end position="255"/>
    </location>
</feature>
<dbReference type="FunCoup" id="A0A1C7NS35">
    <property type="interactions" value="668"/>
</dbReference>
<gene>
    <name evidence="4" type="primary">Tra2b</name>
    <name evidence="4" type="ORF">A0J61_00179</name>
</gene>
<proteinExistence type="predicted"/>
<dbReference type="SMART" id="SM00360">
    <property type="entry name" value="RRM"/>
    <property type="match status" value="1"/>
</dbReference>
<dbReference type="GO" id="GO:0003723">
    <property type="term" value="F:RNA binding"/>
    <property type="evidence" value="ECO:0007669"/>
    <property type="project" value="UniProtKB-UniRule"/>
</dbReference>
<dbReference type="Proteomes" id="UP000093000">
    <property type="component" value="Unassembled WGS sequence"/>
</dbReference>
<dbReference type="InterPro" id="IPR050441">
    <property type="entry name" value="RBM"/>
</dbReference>
<evidence type="ECO:0000313" key="5">
    <source>
        <dbReference type="Proteomes" id="UP000093000"/>
    </source>
</evidence>
<dbReference type="InterPro" id="IPR012677">
    <property type="entry name" value="Nucleotide-bd_a/b_plait_sf"/>
</dbReference>
<dbReference type="Pfam" id="PF00076">
    <property type="entry name" value="RRM_1"/>
    <property type="match status" value="1"/>
</dbReference>
<reference evidence="4 5" key="1">
    <citation type="submission" date="2016-03" db="EMBL/GenBank/DDBJ databases">
        <title>Choanephora cucurbitarum.</title>
        <authorList>
            <person name="Min B."/>
            <person name="Park H."/>
            <person name="Park J.-H."/>
            <person name="Shin H.-D."/>
            <person name="Choi I.-G."/>
        </authorList>
    </citation>
    <scope>NUCLEOTIDE SEQUENCE [LARGE SCALE GENOMIC DNA]</scope>
    <source>
        <strain evidence="4 5">KUS-F28377</strain>
    </source>
</reference>
<feature type="region of interest" description="Disordered" evidence="2">
    <location>
        <begin position="1"/>
        <end position="113"/>
    </location>
</feature>
<dbReference type="InterPro" id="IPR035979">
    <property type="entry name" value="RBD_domain_sf"/>
</dbReference>
<feature type="region of interest" description="Disordered" evidence="2">
    <location>
        <begin position="196"/>
        <end position="255"/>
    </location>
</feature>
<dbReference type="InParanoid" id="A0A1C7NS35"/>
<comment type="caution">
    <text evidence="4">The sequence shown here is derived from an EMBL/GenBank/DDBJ whole genome shotgun (WGS) entry which is preliminary data.</text>
</comment>
<feature type="domain" description="RRM" evidence="3">
    <location>
        <begin position="118"/>
        <end position="196"/>
    </location>
</feature>
<feature type="compositionally biased region" description="Basic and acidic residues" evidence="2">
    <location>
        <begin position="208"/>
        <end position="229"/>
    </location>
</feature>
<dbReference type="SUPFAM" id="SSF54928">
    <property type="entry name" value="RNA-binding domain, RBD"/>
    <property type="match status" value="1"/>
</dbReference>
<organism evidence="4 5">
    <name type="scientific">Choanephora cucurbitarum</name>
    <dbReference type="NCBI Taxonomy" id="101091"/>
    <lineage>
        <taxon>Eukaryota</taxon>
        <taxon>Fungi</taxon>
        <taxon>Fungi incertae sedis</taxon>
        <taxon>Mucoromycota</taxon>
        <taxon>Mucoromycotina</taxon>
        <taxon>Mucoromycetes</taxon>
        <taxon>Mucorales</taxon>
        <taxon>Mucorineae</taxon>
        <taxon>Choanephoraceae</taxon>
        <taxon>Choanephoroideae</taxon>
        <taxon>Choanephora</taxon>
    </lineage>
</organism>
<accession>A0A1C7NS35</accession>